<evidence type="ECO:0000256" key="1">
    <source>
        <dbReference type="ARBA" id="ARBA00022729"/>
    </source>
</evidence>
<protein>
    <submittedName>
        <fullName evidence="3">TRAP ABC transporter</fullName>
    </submittedName>
</protein>
<dbReference type="PATRIC" id="fig|505345.7.peg.1198"/>
<dbReference type="PANTHER" id="PTHR33376">
    <property type="match status" value="1"/>
</dbReference>
<dbReference type="InterPro" id="IPR018389">
    <property type="entry name" value="DctP_fam"/>
</dbReference>
<name>A0A1A7NST4_9PAST</name>
<dbReference type="OrthoDB" id="9769667at2"/>
<dbReference type="Gene3D" id="3.40.190.170">
    <property type="entry name" value="Bacterial extracellular solute-binding protein, family 7"/>
    <property type="match status" value="1"/>
</dbReference>
<reference evidence="3 4" key="1">
    <citation type="submission" date="2014-11" db="EMBL/GenBank/DDBJ databases">
        <title>Pan-genome of Gallibacterium spp.</title>
        <authorList>
            <person name="Kudirkiene E."/>
            <person name="Bojesen A.M."/>
        </authorList>
    </citation>
    <scope>NUCLEOTIDE SEQUENCE [LARGE SCALE GENOMIC DNA]</scope>
    <source>
        <strain evidence="3 4">F151</strain>
    </source>
</reference>
<feature type="signal peptide" evidence="2">
    <location>
        <begin position="1"/>
        <end position="21"/>
    </location>
</feature>
<comment type="caution">
    <text evidence="3">The sequence shown here is derived from an EMBL/GenBank/DDBJ whole genome shotgun (WGS) entry which is preliminary data.</text>
</comment>
<dbReference type="InterPro" id="IPR038404">
    <property type="entry name" value="TRAP_DctP_sf"/>
</dbReference>
<dbReference type="RefSeq" id="WP_065239319.1">
    <property type="nucleotide sequence ID" value="NZ_JTJM01000025.1"/>
</dbReference>
<feature type="chain" id="PRO_5008358778" evidence="2">
    <location>
        <begin position="22"/>
        <end position="341"/>
    </location>
</feature>
<proteinExistence type="predicted"/>
<keyword evidence="4" id="KW-1185">Reference proteome</keyword>
<organism evidence="3 4">
    <name type="scientific">Gallibacterium genomosp. 3</name>
    <dbReference type="NCBI Taxonomy" id="505345"/>
    <lineage>
        <taxon>Bacteria</taxon>
        <taxon>Pseudomonadati</taxon>
        <taxon>Pseudomonadota</taxon>
        <taxon>Gammaproteobacteria</taxon>
        <taxon>Pasteurellales</taxon>
        <taxon>Pasteurellaceae</taxon>
        <taxon>Gallibacterium</taxon>
    </lineage>
</organism>
<dbReference type="AlphaFoldDB" id="A0A1A7NST4"/>
<accession>A0A1A7NST4</accession>
<dbReference type="Pfam" id="PF03480">
    <property type="entry name" value="DctP"/>
    <property type="match status" value="1"/>
</dbReference>
<evidence type="ECO:0000256" key="2">
    <source>
        <dbReference type="SAM" id="SignalP"/>
    </source>
</evidence>
<evidence type="ECO:0000313" key="4">
    <source>
        <dbReference type="Proteomes" id="UP000243558"/>
    </source>
</evidence>
<dbReference type="NCBIfam" id="NF037995">
    <property type="entry name" value="TRAP_S1"/>
    <property type="match status" value="1"/>
</dbReference>
<dbReference type="CDD" id="cd13665">
    <property type="entry name" value="PBP2_TRAP_Dctp3_4"/>
    <property type="match status" value="1"/>
</dbReference>
<dbReference type="Proteomes" id="UP000243558">
    <property type="component" value="Unassembled WGS sequence"/>
</dbReference>
<dbReference type="EMBL" id="JTJM01000025">
    <property type="protein sequence ID" value="OBW92054.1"/>
    <property type="molecule type" value="Genomic_DNA"/>
</dbReference>
<keyword evidence="1 2" id="KW-0732">Signal</keyword>
<evidence type="ECO:0000313" key="3">
    <source>
        <dbReference type="EMBL" id="OBW92054.1"/>
    </source>
</evidence>
<sequence length="341" mass="37454">MKKMTLLVPVLAFSAITNALAADKVTLKIGHFLPPLSTIHQHILTPWCSDLNKESKGRIECQLYPLNQLGGTPAQLVDQVRYGVADIVWTAPGYSAGRFKTIEALEAPFLLPNSRVGNQVAWKFFEKHSKDGEFKDFKVISVQTDGGVTFHANKPLDNVSDLKGMKLRTPTRLASQVMKALGGEAISIPPSQVAESISKGVVDGAMGAWEVVPPSKLDEVTKYHVLPESGQPYPTVTVLMLLMNKNKYNSMPADLKAIFDKYSGPAMVERITKAWEQAEKEAIDKTLAGKGVIAKYDAAKIQQMQEMTKSVTEQWISDAKKSGVDGQALIDDIKNMVKEQQ</sequence>
<gene>
    <name evidence="3" type="ORF">QV01_06055</name>
</gene>
<dbReference type="GO" id="GO:0055085">
    <property type="term" value="P:transmembrane transport"/>
    <property type="evidence" value="ECO:0007669"/>
    <property type="project" value="InterPro"/>
</dbReference>
<dbReference type="PANTHER" id="PTHR33376:SF15">
    <property type="entry name" value="BLL6794 PROTEIN"/>
    <property type="match status" value="1"/>
</dbReference>